<evidence type="ECO:0000313" key="2">
    <source>
        <dbReference type="EMBL" id="RHD91657.1"/>
    </source>
</evidence>
<accession>A0A414HV03</accession>
<dbReference type="SUPFAM" id="SSF53098">
    <property type="entry name" value="Ribonuclease H-like"/>
    <property type="match status" value="1"/>
</dbReference>
<dbReference type="InterPro" id="IPR036397">
    <property type="entry name" value="RNaseH_sf"/>
</dbReference>
<dbReference type="PANTHER" id="PTHR46889">
    <property type="entry name" value="TRANSPOSASE INSF FOR INSERTION SEQUENCE IS3B-RELATED"/>
    <property type="match status" value="1"/>
</dbReference>
<dbReference type="Proteomes" id="UP000284785">
    <property type="component" value="Unassembled WGS sequence"/>
</dbReference>
<reference evidence="2 3" key="1">
    <citation type="submission" date="2018-08" db="EMBL/GenBank/DDBJ databases">
        <title>A genome reference for cultivated species of the human gut microbiota.</title>
        <authorList>
            <person name="Zou Y."/>
            <person name="Xue W."/>
            <person name="Luo G."/>
        </authorList>
    </citation>
    <scope>NUCLEOTIDE SEQUENCE [LARGE SCALE GENOMIC DNA]</scope>
    <source>
        <strain evidence="2 3">AM30-26</strain>
    </source>
</reference>
<dbReference type="AlphaFoldDB" id="A0A414HV03"/>
<organism evidence="2 3">
    <name type="scientific">Bacteroides thetaiotaomicron</name>
    <dbReference type="NCBI Taxonomy" id="818"/>
    <lineage>
        <taxon>Bacteria</taxon>
        <taxon>Pseudomonadati</taxon>
        <taxon>Bacteroidota</taxon>
        <taxon>Bacteroidia</taxon>
        <taxon>Bacteroidales</taxon>
        <taxon>Bacteroidaceae</taxon>
        <taxon>Bacteroides</taxon>
    </lineage>
</organism>
<dbReference type="RefSeq" id="WP_009291525.1">
    <property type="nucleotide sequence ID" value="NZ_CABJDH010000031.1"/>
</dbReference>
<dbReference type="InterPro" id="IPR012337">
    <property type="entry name" value="RNaseH-like_sf"/>
</dbReference>
<dbReference type="GO" id="GO:0003676">
    <property type="term" value="F:nucleic acid binding"/>
    <property type="evidence" value="ECO:0007669"/>
    <property type="project" value="InterPro"/>
</dbReference>
<protein>
    <recommendedName>
        <fullName evidence="1">Integrase catalytic domain-containing protein</fullName>
    </recommendedName>
</protein>
<dbReference type="GeneID" id="69983939"/>
<dbReference type="InterPro" id="IPR050900">
    <property type="entry name" value="Transposase_IS3/IS150/IS904"/>
</dbReference>
<dbReference type="EMBL" id="QSJP01000001">
    <property type="protein sequence ID" value="RHD91657.1"/>
    <property type="molecule type" value="Genomic_DNA"/>
</dbReference>
<feature type="domain" description="Integrase catalytic" evidence="1">
    <location>
        <begin position="1"/>
        <end position="157"/>
    </location>
</feature>
<dbReference type="InterPro" id="IPR001584">
    <property type="entry name" value="Integrase_cat-core"/>
</dbReference>
<evidence type="ECO:0000313" key="3">
    <source>
        <dbReference type="Proteomes" id="UP000284785"/>
    </source>
</evidence>
<sequence>MGKRHYLYIEMAGCFAYLALVTDAYSHKIVGWELAPSLRACNALAALKMALNSLPEGYSGLIHHSDRGSQYCSASYVNLLTQHKVQISMTESGDPLENAIAERINGILKTEWIYDVKLKSWQETINFISRIIDLYNNQRPHQSISYMVPALVHQTNIKTERKWKNYYRKRNVLNEEVSIFEPKCKGTAGLKHSIPDNVKLI</sequence>
<dbReference type="GO" id="GO:0015074">
    <property type="term" value="P:DNA integration"/>
    <property type="evidence" value="ECO:0007669"/>
    <property type="project" value="InterPro"/>
</dbReference>
<dbReference type="PROSITE" id="PS50994">
    <property type="entry name" value="INTEGRASE"/>
    <property type="match status" value="1"/>
</dbReference>
<dbReference type="Pfam" id="PF13683">
    <property type="entry name" value="rve_3"/>
    <property type="match status" value="1"/>
</dbReference>
<gene>
    <name evidence="2" type="ORF">DW780_01275</name>
</gene>
<comment type="caution">
    <text evidence="2">The sequence shown here is derived from an EMBL/GenBank/DDBJ whole genome shotgun (WGS) entry which is preliminary data.</text>
</comment>
<evidence type="ECO:0000259" key="1">
    <source>
        <dbReference type="PROSITE" id="PS50994"/>
    </source>
</evidence>
<proteinExistence type="predicted"/>
<dbReference type="Gene3D" id="3.30.420.10">
    <property type="entry name" value="Ribonuclease H-like superfamily/Ribonuclease H"/>
    <property type="match status" value="1"/>
</dbReference>
<name>A0A414HV03_BACT4</name>
<dbReference type="PANTHER" id="PTHR46889:SF5">
    <property type="entry name" value="INTEGRASE PROTEIN"/>
    <property type="match status" value="1"/>
</dbReference>